<dbReference type="EMBL" id="JAIQCV010000010">
    <property type="protein sequence ID" value="KAH1056818.1"/>
    <property type="molecule type" value="Genomic_DNA"/>
</dbReference>
<keyword evidence="2" id="KW-1185">Reference proteome</keyword>
<evidence type="ECO:0000313" key="2">
    <source>
        <dbReference type="Proteomes" id="UP000828251"/>
    </source>
</evidence>
<accession>A0A9D3USY7</accession>
<comment type="caution">
    <text evidence="1">The sequence shown here is derived from an EMBL/GenBank/DDBJ whole genome shotgun (WGS) entry which is preliminary data.</text>
</comment>
<protein>
    <recommendedName>
        <fullName evidence="3">GAG-pre-integrase domain-containing protein</fullName>
    </recommendedName>
</protein>
<name>A0A9D3USY7_9ROSI</name>
<evidence type="ECO:0000313" key="1">
    <source>
        <dbReference type="EMBL" id="KAH1056818.1"/>
    </source>
</evidence>
<reference evidence="1 2" key="1">
    <citation type="journal article" date="2021" name="Plant Biotechnol. J.">
        <title>Multi-omics assisted identification of the key and species-specific regulatory components of drought-tolerant mechanisms in Gossypium stocksii.</title>
        <authorList>
            <person name="Yu D."/>
            <person name="Ke L."/>
            <person name="Zhang D."/>
            <person name="Wu Y."/>
            <person name="Sun Y."/>
            <person name="Mei J."/>
            <person name="Sun J."/>
            <person name="Sun Y."/>
        </authorList>
    </citation>
    <scope>NUCLEOTIDE SEQUENCE [LARGE SCALE GENOMIC DNA]</scope>
    <source>
        <strain evidence="2">cv. E1</strain>
        <tissue evidence="1">Leaf</tissue>
    </source>
</reference>
<gene>
    <name evidence="1" type="ORF">J1N35_034883</name>
</gene>
<dbReference type="OrthoDB" id="1748739at2759"/>
<feature type="non-terminal residue" evidence="1">
    <location>
        <position position="76"/>
    </location>
</feature>
<organism evidence="1 2">
    <name type="scientific">Gossypium stocksii</name>
    <dbReference type="NCBI Taxonomy" id="47602"/>
    <lineage>
        <taxon>Eukaryota</taxon>
        <taxon>Viridiplantae</taxon>
        <taxon>Streptophyta</taxon>
        <taxon>Embryophyta</taxon>
        <taxon>Tracheophyta</taxon>
        <taxon>Spermatophyta</taxon>
        <taxon>Magnoliopsida</taxon>
        <taxon>eudicotyledons</taxon>
        <taxon>Gunneridae</taxon>
        <taxon>Pentapetalae</taxon>
        <taxon>rosids</taxon>
        <taxon>malvids</taxon>
        <taxon>Malvales</taxon>
        <taxon>Malvaceae</taxon>
        <taxon>Malvoideae</taxon>
        <taxon>Gossypium</taxon>
    </lineage>
</organism>
<proteinExistence type="predicted"/>
<dbReference type="AlphaFoldDB" id="A0A9D3USY7"/>
<sequence length="76" mass="9325">MNRIVIHGLRPEYNRFMATKKKLPRCECVLKSEGDLYSYYERKKYRSVYVLSVKLAYVDKTRKNETTDLWHERLRH</sequence>
<evidence type="ECO:0008006" key="3">
    <source>
        <dbReference type="Google" id="ProtNLM"/>
    </source>
</evidence>
<dbReference type="Proteomes" id="UP000828251">
    <property type="component" value="Unassembled WGS sequence"/>
</dbReference>